<dbReference type="KEGG" id="hte:Hydth_1713"/>
<dbReference type="GO" id="GO:0047480">
    <property type="term" value="F:UDP-N-acetylmuramoyl-tripeptide-D-alanyl-D-alanine ligase activity"/>
    <property type="evidence" value="ECO:0007669"/>
    <property type="project" value="UniProtKB-UniRule"/>
</dbReference>
<feature type="domain" description="Mur ligase N-terminal catalytic" evidence="12">
    <location>
        <begin position="25"/>
        <end position="71"/>
    </location>
</feature>
<dbReference type="PANTHER" id="PTHR43024">
    <property type="entry name" value="UDP-N-ACETYLMURAMOYL-TRIPEPTIDE--D-ALANYL-D-ALANINE LIGASE"/>
    <property type="match status" value="1"/>
</dbReference>
<dbReference type="PATRIC" id="fig|608538.5.peg.1746"/>
<dbReference type="PANTHER" id="PTHR43024:SF1">
    <property type="entry name" value="UDP-N-ACETYLMURAMOYL-TRIPEPTIDE--D-ALANYL-D-ALANINE LIGASE"/>
    <property type="match status" value="1"/>
</dbReference>
<keyword evidence="7 10" id="KW-0573">Peptidoglycan synthesis</keyword>
<dbReference type="NCBIfam" id="TIGR01143">
    <property type="entry name" value="murF"/>
    <property type="match status" value="1"/>
</dbReference>
<dbReference type="Gene3D" id="3.40.1190.10">
    <property type="entry name" value="Mur-like, catalytic domain"/>
    <property type="match status" value="1"/>
</dbReference>
<dbReference type="HAMAP" id="MF_02019">
    <property type="entry name" value="MurF"/>
    <property type="match status" value="1"/>
</dbReference>
<comment type="subcellular location">
    <subcellularLocation>
        <location evidence="10 11">Cytoplasm</location>
    </subcellularLocation>
</comment>
<feature type="domain" description="Mur ligase central" evidence="14">
    <location>
        <begin position="107"/>
        <end position="281"/>
    </location>
</feature>
<feature type="domain" description="Mur ligase C-terminal" evidence="13">
    <location>
        <begin position="305"/>
        <end position="425"/>
    </location>
</feature>
<evidence type="ECO:0000313" key="15">
    <source>
        <dbReference type="EMBL" id="BAI70175.1"/>
    </source>
</evidence>
<comment type="function">
    <text evidence="10 11">Involved in cell wall formation. Catalyzes the final step in the synthesis of UDP-N-acetylmuramoyl-pentapeptide, the precursor of murein.</text>
</comment>
<evidence type="ECO:0000256" key="5">
    <source>
        <dbReference type="ARBA" id="ARBA00022840"/>
    </source>
</evidence>
<evidence type="ECO:0000259" key="12">
    <source>
        <dbReference type="Pfam" id="PF01225"/>
    </source>
</evidence>
<evidence type="ECO:0000256" key="2">
    <source>
        <dbReference type="ARBA" id="ARBA00022598"/>
    </source>
</evidence>
<dbReference type="InterPro" id="IPR005863">
    <property type="entry name" value="UDP-N-AcMur_synth"/>
</dbReference>
<reference evidence="15 16" key="1">
    <citation type="journal article" date="2010" name="J. Bacteriol.">
        <title>Complete genome sequence of the thermophilic, obligately chemolithoautotrophic hydrogen-oxidizing bacterium Hydrogenobacter thermophilus TK-6.</title>
        <authorList>
            <person name="Arai H."/>
            <person name="Kanbe H."/>
            <person name="Ishii M."/>
            <person name="Igarashi Y."/>
        </authorList>
    </citation>
    <scope>NUCLEOTIDE SEQUENCE [LARGE SCALE GENOMIC DNA]</scope>
    <source>
        <strain evidence="16">DSM 6534 / IAM 12695 / TK-6 [Tokyo]</strain>
    </source>
</reference>
<dbReference type="EMBL" id="AP011112">
    <property type="protein sequence ID" value="BAI70175.1"/>
    <property type="molecule type" value="Genomic_DNA"/>
</dbReference>
<keyword evidence="1 10" id="KW-0963">Cytoplasm</keyword>
<dbReference type="SUPFAM" id="SSF63418">
    <property type="entry name" value="MurE/MurF N-terminal domain"/>
    <property type="match status" value="1"/>
</dbReference>
<evidence type="ECO:0000256" key="9">
    <source>
        <dbReference type="ARBA" id="ARBA00023316"/>
    </source>
</evidence>
<dbReference type="Pfam" id="PF01225">
    <property type="entry name" value="Mur_ligase"/>
    <property type="match status" value="1"/>
</dbReference>
<evidence type="ECO:0000256" key="8">
    <source>
        <dbReference type="ARBA" id="ARBA00023306"/>
    </source>
</evidence>
<dbReference type="GO" id="GO:0051301">
    <property type="term" value="P:cell division"/>
    <property type="evidence" value="ECO:0007669"/>
    <property type="project" value="UniProtKB-KW"/>
</dbReference>
<accession>D3DK23</accession>
<evidence type="ECO:0000256" key="3">
    <source>
        <dbReference type="ARBA" id="ARBA00022618"/>
    </source>
</evidence>
<gene>
    <name evidence="10 15" type="primary">murF</name>
    <name evidence="15" type="ordered locus">HTH_1730</name>
</gene>
<keyword evidence="4 10" id="KW-0547">Nucleotide-binding</keyword>
<dbReference type="EC" id="6.3.2.10" evidence="10 11"/>
<protein>
    <recommendedName>
        <fullName evidence="10 11">UDP-N-acetylmuramoyl-tripeptide--D-alanyl-D-alanine ligase</fullName>
        <ecNumber evidence="10 11">6.3.2.10</ecNumber>
    </recommendedName>
    <alternativeName>
        <fullName evidence="10">D-alanyl-D-alanine-adding enzyme</fullName>
    </alternativeName>
</protein>
<evidence type="ECO:0000256" key="1">
    <source>
        <dbReference type="ARBA" id="ARBA00022490"/>
    </source>
</evidence>
<dbReference type="Gene3D" id="3.40.1390.10">
    <property type="entry name" value="MurE/MurF, N-terminal domain"/>
    <property type="match status" value="1"/>
</dbReference>
<comment type="pathway">
    <text evidence="10 11">Cell wall biogenesis; peptidoglycan biosynthesis.</text>
</comment>
<keyword evidence="2 10" id="KW-0436">Ligase</keyword>
<dbReference type="RefSeq" id="WP_012964355.1">
    <property type="nucleotide sequence ID" value="NC_013799.1"/>
</dbReference>
<dbReference type="AlphaFoldDB" id="D3DK23"/>
<evidence type="ECO:0000256" key="10">
    <source>
        <dbReference type="HAMAP-Rule" id="MF_02019"/>
    </source>
</evidence>
<dbReference type="InterPro" id="IPR036615">
    <property type="entry name" value="Mur_ligase_C_dom_sf"/>
</dbReference>
<sequence>MGELSARELASICRGKLYGESTTFSGFCIDSREVKEGNVFVALRGGRHDGHDFAQEAFSRGAVGAIVQRGIKVPKGKFYVLVDDTLEALRRIALYRRRLFTGRVIGVAGSAGKTTTKEMIAFLLSKIGKVCKTPKNYNSQIGLPFSIANFEEDCQFWVVEMGASQKGDVKNLVKLAKPHVRVITAIGEEHLETFGCLDDVIVGNGEIFEDMQERDVAVLPKYVSHCYELKNVITFGEGGDLQATNIKLSKEGITFQVEDVSLSLRVPSLAVLENALCSLGVLKALGYNWKELSHHLANFSPAPQRFHLIRKGSFLIIDDTYNANPPSVRKALLSLSLFDGYRIALLGDMLELGPMSEAYHREVGKLCAELGIDACIFYGTHMRFAYEECLRHGVLCYHSSSKEEALRYLSSLIREGSVILVKGSRGMKMEDLVREI</sequence>
<organism evidence="15 16">
    <name type="scientific">Hydrogenobacter thermophilus (strain DSM 6534 / IAM 12695 / TK-6)</name>
    <dbReference type="NCBI Taxonomy" id="608538"/>
    <lineage>
        <taxon>Bacteria</taxon>
        <taxon>Pseudomonadati</taxon>
        <taxon>Aquificota</taxon>
        <taxon>Aquificia</taxon>
        <taxon>Aquificales</taxon>
        <taxon>Aquificaceae</taxon>
        <taxon>Hydrogenobacter</taxon>
    </lineage>
</organism>
<dbReference type="SUPFAM" id="SSF53244">
    <property type="entry name" value="MurD-like peptide ligases, peptide-binding domain"/>
    <property type="match status" value="1"/>
</dbReference>
<dbReference type="Gene3D" id="3.90.190.20">
    <property type="entry name" value="Mur ligase, C-terminal domain"/>
    <property type="match status" value="1"/>
</dbReference>
<dbReference type="GO" id="GO:0009252">
    <property type="term" value="P:peptidoglycan biosynthetic process"/>
    <property type="evidence" value="ECO:0007669"/>
    <property type="project" value="UniProtKB-UniRule"/>
</dbReference>
<evidence type="ECO:0000256" key="7">
    <source>
        <dbReference type="ARBA" id="ARBA00022984"/>
    </source>
</evidence>
<evidence type="ECO:0000313" key="16">
    <source>
        <dbReference type="Proteomes" id="UP000002574"/>
    </source>
</evidence>
<dbReference type="GO" id="GO:0005524">
    <property type="term" value="F:ATP binding"/>
    <property type="evidence" value="ECO:0007669"/>
    <property type="project" value="UniProtKB-UniRule"/>
</dbReference>
<dbReference type="UniPathway" id="UPA00219"/>
<dbReference type="InterPro" id="IPR013221">
    <property type="entry name" value="Mur_ligase_cen"/>
</dbReference>
<dbReference type="Pfam" id="PF08245">
    <property type="entry name" value="Mur_ligase_M"/>
    <property type="match status" value="1"/>
</dbReference>
<dbReference type="Proteomes" id="UP000002574">
    <property type="component" value="Chromosome"/>
</dbReference>
<dbReference type="eggNOG" id="COG0770">
    <property type="taxonomic scope" value="Bacteria"/>
</dbReference>
<keyword evidence="3 10" id="KW-0132">Cell division</keyword>
<name>D3DK23_HYDTT</name>
<evidence type="ECO:0000256" key="4">
    <source>
        <dbReference type="ARBA" id="ARBA00022741"/>
    </source>
</evidence>
<proteinExistence type="inferred from homology"/>
<dbReference type="InterPro" id="IPR000713">
    <property type="entry name" value="Mur_ligase_N"/>
</dbReference>
<evidence type="ECO:0000256" key="11">
    <source>
        <dbReference type="RuleBase" id="RU004136"/>
    </source>
</evidence>
<dbReference type="GO" id="GO:0008360">
    <property type="term" value="P:regulation of cell shape"/>
    <property type="evidence" value="ECO:0007669"/>
    <property type="project" value="UniProtKB-KW"/>
</dbReference>
<dbReference type="STRING" id="608538.HTH_1730"/>
<dbReference type="Pfam" id="PF02875">
    <property type="entry name" value="Mur_ligase_C"/>
    <property type="match status" value="1"/>
</dbReference>
<dbReference type="GO" id="GO:0008766">
    <property type="term" value="F:UDP-N-acetylmuramoylalanyl-D-glutamyl-2,6-diaminopimelate-D-alanyl-D-alanine ligase activity"/>
    <property type="evidence" value="ECO:0007669"/>
    <property type="project" value="RHEA"/>
</dbReference>
<dbReference type="InterPro" id="IPR051046">
    <property type="entry name" value="MurCDEF_CellWall_CoF430Synth"/>
</dbReference>
<evidence type="ECO:0000256" key="6">
    <source>
        <dbReference type="ARBA" id="ARBA00022960"/>
    </source>
</evidence>
<evidence type="ECO:0000259" key="14">
    <source>
        <dbReference type="Pfam" id="PF08245"/>
    </source>
</evidence>
<dbReference type="KEGG" id="hth:HTH_1730"/>
<evidence type="ECO:0000259" key="13">
    <source>
        <dbReference type="Pfam" id="PF02875"/>
    </source>
</evidence>
<keyword evidence="5 10" id="KW-0067">ATP-binding</keyword>
<dbReference type="GO" id="GO:0071555">
    <property type="term" value="P:cell wall organization"/>
    <property type="evidence" value="ECO:0007669"/>
    <property type="project" value="UniProtKB-KW"/>
</dbReference>
<comment type="catalytic activity">
    <reaction evidence="10 11">
        <text>D-alanyl-D-alanine + UDP-N-acetyl-alpha-D-muramoyl-L-alanyl-gamma-D-glutamyl-meso-2,6-diaminopimelate + ATP = UDP-N-acetyl-alpha-D-muramoyl-L-alanyl-gamma-D-glutamyl-meso-2,6-diaminopimeloyl-D-alanyl-D-alanine + ADP + phosphate + H(+)</text>
        <dbReference type="Rhea" id="RHEA:28374"/>
        <dbReference type="ChEBI" id="CHEBI:15378"/>
        <dbReference type="ChEBI" id="CHEBI:30616"/>
        <dbReference type="ChEBI" id="CHEBI:43474"/>
        <dbReference type="ChEBI" id="CHEBI:57822"/>
        <dbReference type="ChEBI" id="CHEBI:61386"/>
        <dbReference type="ChEBI" id="CHEBI:83905"/>
        <dbReference type="ChEBI" id="CHEBI:456216"/>
        <dbReference type="EC" id="6.3.2.10"/>
    </reaction>
</comment>
<keyword evidence="16" id="KW-1185">Reference proteome</keyword>
<keyword evidence="6 10" id="KW-0133">Cell shape</keyword>
<comment type="similarity">
    <text evidence="10">Belongs to the MurCDEF family. MurF subfamily.</text>
</comment>
<dbReference type="InterPro" id="IPR035911">
    <property type="entry name" value="MurE/MurF_N"/>
</dbReference>
<feature type="binding site" evidence="10">
    <location>
        <begin position="109"/>
        <end position="115"/>
    </location>
    <ligand>
        <name>ATP</name>
        <dbReference type="ChEBI" id="CHEBI:30616"/>
    </ligand>
</feature>
<dbReference type="SUPFAM" id="SSF53623">
    <property type="entry name" value="MurD-like peptide ligases, catalytic domain"/>
    <property type="match status" value="1"/>
</dbReference>
<dbReference type="GO" id="GO:0005737">
    <property type="term" value="C:cytoplasm"/>
    <property type="evidence" value="ECO:0007669"/>
    <property type="project" value="UniProtKB-SubCell"/>
</dbReference>
<dbReference type="InterPro" id="IPR004101">
    <property type="entry name" value="Mur_ligase_C"/>
</dbReference>
<keyword evidence="9 10" id="KW-0961">Cell wall biogenesis/degradation</keyword>
<keyword evidence="8 10" id="KW-0131">Cell cycle</keyword>
<dbReference type="InterPro" id="IPR036565">
    <property type="entry name" value="Mur-like_cat_sf"/>
</dbReference>
<dbReference type="OrthoDB" id="9801978at2"/>